<dbReference type="EnsemblPlants" id="KQJ92152">
    <property type="protein sequence ID" value="KQJ92152"/>
    <property type="gene ID" value="BRADI_4g41944v3"/>
</dbReference>
<dbReference type="InParanoid" id="A0A0Q3J1C8"/>
<reference evidence="1" key="2">
    <citation type="submission" date="2017-06" db="EMBL/GenBank/DDBJ databases">
        <title>WGS assembly of Brachypodium distachyon.</title>
        <authorList>
            <consortium name="The International Brachypodium Initiative"/>
            <person name="Lucas S."/>
            <person name="Harmon-Smith M."/>
            <person name="Lail K."/>
            <person name="Tice H."/>
            <person name="Grimwood J."/>
            <person name="Bruce D."/>
            <person name="Barry K."/>
            <person name="Shu S."/>
            <person name="Lindquist E."/>
            <person name="Wang M."/>
            <person name="Pitluck S."/>
            <person name="Vogel J.P."/>
            <person name="Garvin D.F."/>
            <person name="Mockler T.C."/>
            <person name="Schmutz J."/>
            <person name="Rokhsar D."/>
            <person name="Bevan M.W."/>
        </authorList>
    </citation>
    <scope>NUCLEOTIDE SEQUENCE</scope>
    <source>
        <strain evidence="1">Bd21</strain>
    </source>
</reference>
<gene>
    <name evidence="1" type="ORF">BRADI_4g41944v3</name>
</gene>
<reference evidence="2" key="3">
    <citation type="submission" date="2018-08" db="UniProtKB">
        <authorList>
            <consortium name="EnsemblPlants"/>
        </authorList>
    </citation>
    <scope>IDENTIFICATION</scope>
    <source>
        <strain evidence="2">cv. Bd21</strain>
    </source>
</reference>
<dbReference type="EMBL" id="CM000883">
    <property type="protein sequence ID" value="KQJ92152.1"/>
    <property type="molecule type" value="Genomic_DNA"/>
</dbReference>
<evidence type="ECO:0000313" key="1">
    <source>
        <dbReference type="EMBL" id="KQJ92152.1"/>
    </source>
</evidence>
<organism evidence="1">
    <name type="scientific">Brachypodium distachyon</name>
    <name type="common">Purple false brome</name>
    <name type="synonym">Trachynia distachya</name>
    <dbReference type="NCBI Taxonomy" id="15368"/>
    <lineage>
        <taxon>Eukaryota</taxon>
        <taxon>Viridiplantae</taxon>
        <taxon>Streptophyta</taxon>
        <taxon>Embryophyta</taxon>
        <taxon>Tracheophyta</taxon>
        <taxon>Spermatophyta</taxon>
        <taxon>Magnoliopsida</taxon>
        <taxon>Liliopsida</taxon>
        <taxon>Poales</taxon>
        <taxon>Poaceae</taxon>
        <taxon>BOP clade</taxon>
        <taxon>Pooideae</taxon>
        <taxon>Stipodae</taxon>
        <taxon>Brachypodieae</taxon>
        <taxon>Brachypodium</taxon>
    </lineage>
</organism>
<proteinExistence type="predicted"/>
<dbReference type="Proteomes" id="UP000008810">
    <property type="component" value="Chromosome 4"/>
</dbReference>
<name>A0A0Q3J1C8_BRADI</name>
<reference evidence="1 2" key="1">
    <citation type="journal article" date="2010" name="Nature">
        <title>Genome sequencing and analysis of the model grass Brachypodium distachyon.</title>
        <authorList>
            <consortium name="International Brachypodium Initiative"/>
        </authorList>
    </citation>
    <scope>NUCLEOTIDE SEQUENCE [LARGE SCALE GENOMIC DNA]</scope>
    <source>
        <strain evidence="1 2">Bd21</strain>
    </source>
</reference>
<evidence type="ECO:0000313" key="3">
    <source>
        <dbReference type="Proteomes" id="UP000008810"/>
    </source>
</evidence>
<dbReference type="Gramene" id="KQJ92152">
    <property type="protein sequence ID" value="KQJ92152"/>
    <property type="gene ID" value="BRADI_4g41944v3"/>
</dbReference>
<accession>A0A0Q3J1C8</accession>
<sequence length="42" mass="4803">MSTEIDSIQFLRCRGSSRDEQFCWEPQAVIKAGCTPVDENVR</sequence>
<keyword evidence="3" id="KW-1185">Reference proteome</keyword>
<protein>
    <submittedName>
        <fullName evidence="1 2">Uncharacterized protein</fullName>
    </submittedName>
</protein>
<evidence type="ECO:0000313" key="2">
    <source>
        <dbReference type="EnsemblPlants" id="KQJ92152"/>
    </source>
</evidence>
<dbReference type="AlphaFoldDB" id="A0A0Q3J1C8"/>